<proteinExistence type="predicted"/>
<dbReference type="PANTHER" id="PTHR11360:SF303">
    <property type="entry name" value="MAJOR FACILITATOR SUPERFAMILY (MFS) PROFILE DOMAIN-CONTAINING PROTEIN"/>
    <property type="match status" value="1"/>
</dbReference>
<evidence type="ECO:0008006" key="5">
    <source>
        <dbReference type="Google" id="ProtNLM"/>
    </source>
</evidence>
<comment type="caution">
    <text evidence="3">The sequence shown here is derived from an EMBL/GenBank/DDBJ whole genome shotgun (WGS) entry which is preliminary data.</text>
</comment>
<keyword evidence="2" id="KW-0812">Transmembrane</keyword>
<dbReference type="InterPro" id="IPR050327">
    <property type="entry name" value="Proton-linked_MCT"/>
</dbReference>
<keyword evidence="4" id="KW-1185">Reference proteome</keyword>
<keyword evidence="2" id="KW-1133">Transmembrane helix</keyword>
<dbReference type="EMBL" id="JARKHS020020468">
    <property type="protein sequence ID" value="KAK8770857.1"/>
    <property type="molecule type" value="Genomic_DNA"/>
</dbReference>
<dbReference type="Proteomes" id="UP001321473">
    <property type="component" value="Unassembled WGS sequence"/>
</dbReference>
<feature type="transmembrane region" description="Helical" evidence="2">
    <location>
        <begin position="426"/>
        <end position="443"/>
    </location>
</feature>
<dbReference type="GO" id="GO:0008028">
    <property type="term" value="F:monocarboxylic acid transmembrane transporter activity"/>
    <property type="evidence" value="ECO:0007669"/>
    <property type="project" value="TreeGrafter"/>
</dbReference>
<feature type="transmembrane region" description="Helical" evidence="2">
    <location>
        <begin position="135"/>
        <end position="156"/>
    </location>
</feature>
<reference evidence="3 4" key="1">
    <citation type="journal article" date="2023" name="Arcadia Sci">
        <title>De novo assembly of a long-read Amblyomma americanum tick genome.</title>
        <authorList>
            <person name="Chou S."/>
            <person name="Poskanzer K.E."/>
            <person name="Rollins M."/>
            <person name="Thuy-Boun P.S."/>
        </authorList>
    </citation>
    <scope>NUCLEOTIDE SEQUENCE [LARGE SCALE GENOMIC DNA]</scope>
    <source>
        <strain evidence="3">F_SG_1</strain>
        <tissue evidence="3">Salivary glands</tissue>
    </source>
</reference>
<evidence type="ECO:0000313" key="3">
    <source>
        <dbReference type="EMBL" id="KAK8770857.1"/>
    </source>
</evidence>
<feature type="transmembrane region" description="Helical" evidence="2">
    <location>
        <begin position="360"/>
        <end position="386"/>
    </location>
</feature>
<feature type="transmembrane region" description="Helical" evidence="2">
    <location>
        <begin position="479"/>
        <end position="498"/>
    </location>
</feature>
<dbReference type="InterPro" id="IPR036259">
    <property type="entry name" value="MFS_trans_sf"/>
</dbReference>
<dbReference type="SUPFAM" id="SSF103473">
    <property type="entry name" value="MFS general substrate transporter"/>
    <property type="match status" value="1"/>
</dbReference>
<accession>A0AAQ4E7Y6</accession>
<feature type="transmembrane region" description="Helical" evidence="2">
    <location>
        <begin position="449"/>
        <end position="467"/>
    </location>
</feature>
<keyword evidence="2" id="KW-0472">Membrane</keyword>
<name>A0AAQ4E7Y6_AMBAM</name>
<feature type="transmembrane region" description="Helical" evidence="2">
    <location>
        <begin position="28"/>
        <end position="53"/>
    </location>
</feature>
<evidence type="ECO:0000256" key="2">
    <source>
        <dbReference type="SAM" id="Phobius"/>
    </source>
</evidence>
<feature type="region of interest" description="Disordered" evidence="1">
    <location>
        <begin position="296"/>
        <end position="322"/>
    </location>
</feature>
<dbReference type="AlphaFoldDB" id="A0AAQ4E7Y6"/>
<organism evidence="3 4">
    <name type="scientific">Amblyomma americanum</name>
    <name type="common">Lone star tick</name>
    <dbReference type="NCBI Taxonomy" id="6943"/>
    <lineage>
        <taxon>Eukaryota</taxon>
        <taxon>Metazoa</taxon>
        <taxon>Ecdysozoa</taxon>
        <taxon>Arthropoda</taxon>
        <taxon>Chelicerata</taxon>
        <taxon>Arachnida</taxon>
        <taxon>Acari</taxon>
        <taxon>Parasitiformes</taxon>
        <taxon>Ixodida</taxon>
        <taxon>Ixodoidea</taxon>
        <taxon>Ixodidae</taxon>
        <taxon>Amblyomminae</taxon>
        <taxon>Amblyomma</taxon>
    </lineage>
</organism>
<evidence type="ECO:0000313" key="4">
    <source>
        <dbReference type="Proteomes" id="UP001321473"/>
    </source>
</evidence>
<feature type="compositionally biased region" description="Basic and acidic residues" evidence="1">
    <location>
        <begin position="296"/>
        <end position="310"/>
    </location>
</feature>
<evidence type="ECO:0000256" key="1">
    <source>
        <dbReference type="SAM" id="MobiDB-lite"/>
    </source>
</evidence>
<gene>
    <name evidence="3" type="ORF">V5799_025899</name>
</gene>
<sequence length="551" mass="59677">MTASIAPTEALPGRPFKSSARAADVDSLWGMPVLVMLAALLSTVVITNAPFFYVRFLNEYGATHEAASWPLTIVAVVSHLAGAGLGVVMICLSIYTMDYFDKFRGTASGLKYFGWSASGLVFPVILATVVDAYNFRGMLLLLGGLMANITPMMILLKHPRVTMRWDCLLSMMKHFSPKGSVHKGIVNDKRGACPGKYCSIPPAEAASVRSTEGCAARGVSHLTSPVEGSGTNSTLDQRLPRQNGTGTNVFDPVPVPQDTSKRSFRKHAFSTLSEKEGEDVDERRLNSVVLHGNGEHLPRSLVDAKSENGGDRNNASSRSWRRKLFGNTSSEGSVLDTRQPSGIAADVSPEIWTMLRTPSLYALAGIYVLYDFSYIAIMSNIVAYAVDKGSPLPLAESLIMYTAVSGMAGRLVVPFASDSLALRRDVFVAWNIMVVALCVALLPEVSAHAHMAVLVVGVSIASGSVLSMKPVLVTEYVGVEMMTATWGLMGVLMVPLMVSNPRIVGYFRDGMGSFDNFYRLHSALNILIALILFALACHRKNRENRDTKLNK</sequence>
<feature type="compositionally biased region" description="Polar residues" evidence="1">
    <location>
        <begin position="229"/>
        <end position="248"/>
    </location>
</feature>
<protein>
    <recommendedName>
        <fullName evidence="5">Monocarboxylate transporter</fullName>
    </recommendedName>
</protein>
<feature type="transmembrane region" description="Helical" evidence="2">
    <location>
        <begin position="518"/>
        <end position="538"/>
    </location>
</feature>
<feature type="transmembrane region" description="Helical" evidence="2">
    <location>
        <begin position="398"/>
        <end position="417"/>
    </location>
</feature>
<dbReference type="Gene3D" id="1.20.1250.20">
    <property type="entry name" value="MFS general substrate transporter like domains"/>
    <property type="match status" value="2"/>
</dbReference>
<dbReference type="PANTHER" id="PTHR11360">
    <property type="entry name" value="MONOCARBOXYLATE TRANSPORTER"/>
    <property type="match status" value="1"/>
</dbReference>
<feature type="transmembrane region" description="Helical" evidence="2">
    <location>
        <begin position="73"/>
        <end position="97"/>
    </location>
</feature>
<feature type="transmembrane region" description="Helical" evidence="2">
    <location>
        <begin position="109"/>
        <end position="129"/>
    </location>
</feature>
<feature type="region of interest" description="Disordered" evidence="1">
    <location>
        <begin position="223"/>
        <end position="281"/>
    </location>
</feature>